<dbReference type="InterPro" id="IPR024549">
    <property type="entry name" value="NADH-UbQ_OxRdtase_su21_C_fun"/>
</dbReference>
<evidence type="ECO:0000259" key="3">
    <source>
        <dbReference type="Pfam" id="PF12853"/>
    </source>
</evidence>
<protein>
    <submittedName>
        <fullName evidence="4">Piso0_000950 protein</fullName>
    </submittedName>
</protein>
<keyword evidence="1" id="KW-0472">Membrane</keyword>
<dbReference type="InterPro" id="IPR053229">
    <property type="entry name" value="NADH-Q_oxidrdct_subunit"/>
</dbReference>
<dbReference type="HOGENOM" id="CLU_087364_1_0_1"/>
<gene>
    <name evidence="4" type="primary">Piso0_000950</name>
    <name evidence="4" type="ORF">GNLVRS01_PISO0D07659g</name>
</gene>
<evidence type="ECO:0000259" key="2">
    <source>
        <dbReference type="Pfam" id="PF10785"/>
    </source>
</evidence>
<dbReference type="PANTHER" id="PTHR34062">
    <property type="entry name" value="OXIDOREDUCTASE 21 KDA SUBUNIT, PUTATIVE (AFU_ORTHOLOGUE AFUA_4G04750)-RELATED"/>
    <property type="match status" value="1"/>
</dbReference>
<evidence type="ECO:0000313" key="4">
    <source>
        <dbReference type="EMBL" id="CCE78915.1"/>
    </source>
</evidence>
<dbReference type="InterPro" id="IPR019721">
    <property type="entry name" value="NADH-UbQ_OxRdtase_su21_N"/>
</dbReference>
<dbReference type="Pfam" id="PF12853">
    <property type="entry name" value="NADH_u_ox_C"/>
    <property type="match status" value="1"/>
</dbReference>
<dbReference type="STRING" id="559304.G8YQI0"/>
<dbReference type="PANTHER" id="PTHR34062:SF1">
    <property type="entry name" value="NADH-UBIQUINONE OXIDOREDUCTASE 21KDA SUBUNIT N-TERMINAL DOMAIN-CONTAINING PROTEIN"/>
    <property type="match status" value="1"/>
</dbReference>
<evidence type="ECO:0000256" key="1">
    <source>
        <dbReference type="SAM" id="Phobius"/>
    </source>
</evidence>
<keyword evidence="5" id="KW-1185">Reference proteome</keyword>
<dbReference type="eggNOG" id="ENOG502S1BF">
    <property type="taxonomic scope" value="Eukaryota"/>
</dbReference>
<organism evidence="4 5">
    <name type="scientific">Pichia sorbitophila (strain ATCC MYA-4447 / BCRC 22081 / CBS 7064 / NBRC 10061 / NRRL Y-12695)</name>
    <name type="common">Hybrid yeast</name>
    <dbReference type="NCBI Taxonomy" id="559304"/>
    <lineage>
        <taxon>Eukaryota</taxon>
        <taxon>Fungi</taxon>
        <taxon>Dikarya</taxon>
        <taxon>Ascomycota</taxon>
        <taxon>Saccharomycotina</taxon>
        <taxon>Pichiomycetes</taxon>
        <taxon>Debaryomycetaceae</taxon>
        <taxon>Millerozyma</taxon>
    </lineage>
</organism>
<dbReference type="Pfam" id="PF10785">
    <property type="entry name" value="NADH-u_ox-rdase"/>
    <property type="match status" value="1"/>
</dbReference>
<keyword evidence="1" id="KW-0812">Transmembrane</keyword>
<evidence type="ECO:0000313" key="5">
    <source>
        <dbReference type="Proteomes" id="UP000005222"/>
    </source>
</evidence>
<dbReference type="OMA" id="THEYHGI"/>
<feature type="transmembrane region" description="Helical" evidence="1">
    <location>
        <begin position="77"/>
        <end position="95"/>
    </location>
</feature>
<dbReference type="EMBL" id="FO082056">
    <property type="protein sequence ID" value="CCE78915.1"/>
    <property type="molecule type" value="Genomic_DNA"/>
</dbReference>
<sequence length="206" mass="23487">MSYDKSNIPIRAEPPIADYEVIDADPHFNKVVRYFRPSDYGVVAAGTAAFPLALQAWERFEPAAGAFKAPGKVPGSALRVATLLGFFGGFYLSYVRSSKRFLGWSENAREVKKDRYEVKKLLSQEQLPYKENTSVLDDRLKDVANRNSQYSFTVLGIFPWFNWANHPYHGVSIGKYYETRPGEEAWGFDNLKPIDEIRAKYIKSVE</sequence>
<dbReference type="AlphaFoldDB" id="G8YQI0"/>
<dbReference type="InParanoid" id="G8YQI0"/>
<feature type="domain" description="NADH-ubiquinone oxidoreductase 21kDa subunit C-terminal fungi" evidence="3">
    <location>
        <begin position="115"/>
        <end position="203"/>
    </location>
</feature>
<feature type="transmembrane region" description="Helical" evidence="1">
    <location>
        <begin position="40"/>
        <end position="57"/>
    </location>
</feature>
<name>G8YQI0_PICSO</name>
<reference evidence="4 5" key="1">
    <citation type="journal article" date="2012" name="G3 (Bethesda)">
        <title>Pichia sorbitophila, an interspecies yeast hybrid reveals early steps of genome resolution following polyploidization.</title>
        <authorList>
            <person name="Leh Louis V."/>
            <person name="Despons L."/>
            <person name="Friedrich A."/>
            <person name="Martin T."/>
            <person name="Durrens P."/>
            <person name="Casaregola S."/>
            <person name="Neuveglise C."/>
            <person name="Fairhead C."/>
            <person name="Marck C."/>
            <person name="Cruz J.A."/>
            <person name="Straub M.L."/>
            <person name="Kugler V."/>
            <person name="Sacerdot C."/>
            <person name="Uzunov Z."/>
            <person name="Thierry A."/>
            <person name="Weiss S."/>
            <person name="Bleykasten C."/>
            <person name="De Montigny J."/>
            <person name="Jacques N."/>
            <person name="Jung P."/>
            <person name="Lemaire M."/>
            <person name="Mallet S."/>
            <person name="Morel G."/>
            <person name="Richard G.F."/>
            <person name="Sarkar A."/>
            <person name="Savel G."/>
            <person name="Schacherer J."/>
            <person name="Seret M.L."/>
            <person name="Talla E."/>
            <person name="Samson G."/>
            <person name="Jubin C."/>
            <person name="Poulain J."/>
            <person name="Vacherie B."/>
            <person name="Barbe V."/>
            <person name="Pelletier E."/>
            <person name="Sherman D.J."/>
            <person name="Westhof E."/>
            <person name="Weissenbach J."/>
            <person name="Baret P.V."/>
            <person name="Wincker P."/>
            <person name="Gaillardin C."/>
            <person name="Dujon B."/>
            <person name="Souciet J.L."/>
        </authorList>
    </citation>
    <scope>NUCLEOTIDE SEQUENCE [LARGE SCALE GENOMIC DNA]</scope>
    <source>
        <strain evidence="5">ATCC MYA-4447 / BCRC 22081 / CBS 7064 / NBRC 10061 / NRRL Y-12695</strain>
    </source>
</reference>
<dbReference type="OrthoDB" id="196140at2759"/>
<accession>G8YQI0</accession>
<proteinExistence type="predicted"/>
<feature type="domain" description="NADH-ubiquinone oxidoreductase 21kDa subunit N-terminal" evidence="2">
    <location>
        <begin position="18"/>
        <end position="106"/>
    </location>
</feature>
<keyword evidence="1" id="KW-1133">Transmembrane helix</keyword>
<dbReference type="Proteomes" id="UP000005222">
    <property type="component" value="Chromosome D"/>
</dbReference>